<comment type="caution">
    <text evidence="7">Lacks conserved residue(s) required for the propagation of feature annotation.</text>
</comment>
<dbReference type="UniPathway" id="UPA00219"/>
<keyword evidence="3 7" id="KW-0133">Cell shape</keyword>
<feature type="binding site" evidence="7">
    <location>
        <begin position="192"/>
        <end position="193"/>
    </location>
    <ligand>
        <name>substrate</name>
    </ligand>
</feature>
<reference evidence="8 9" key="1">
    <citation type="submission" date="2016-06" db="EMBL/GenBank/DDBJ databases">
        <title>Respiratory ammonification of nitrate coupled to the oxidation of elemental sulfur in deep-sea autotrophic thermophilic bacteria.</title>
        <authorList>
            <person name="Slobodkina G.B."/>
            <person name="Mardanov A.V."/>
            <person name="Ravin N.V."/>
            <person name="Frolova A.A."/>
            <person name="Viryasiv M.B."/>
            <person name="Chernyh N.A."/>
            <person name="Bonch-Osmolovskaya E.A."/>
            <person name="Slobodkin A.I."/>
        </authorList>
    </citation>
    <scope>NUCLEOTIDE SEQUENCE [LARGE SCALE GENOMIC DNA]</scope>
    <source>
        <strain evidence="8 9">S69</strain>
    </source>
</reference>
<dbReference type="STRING" id="1156395.DBT_0310"/>
<comment type="catalytic activity">
    <reaction evidence="1 7">
        <text>L-glutamate = D-glutamate</text>
        <dbReference type="Rhea" id="RHEA:12813"/>
        <dbReference type="ChEBI" id="CHEBI:29985"/>
        <dbReference type="ChEBI" id="CHEBI:29986"/>
        <dbReference type="EC" id="5.1.1.3"/>
    </reaction>
</comment>
<evidence type="ECO:0000256" key="1">
    <source>
        <dbReference type="ARBA" id="ARBA00001602"/>
    </source>
</evidence>
<keyword evidence="6 7" id="KW-0961">Cell wall biogenesis/degradation</keyword>
<comment type="similarity">
    <text evidence="7">Belongs to the aspartate/glutamate racemases family.</text>
</comment>
<keyword evidence="5 7" id="KW-0413">Isomerase</keyword>
<protein>
    <recommendedName>
        <fullName evidence="2 7">Glutamate racemase</fullName>
        <ecNumber evidence="2 7">5.1.1.3</ecNumber>
    </recommendedName>
</protein>
<comment type="pathway">
    <text evidence="7">Cell wall biogenesis; peptidoglycan biosynthesis.</text>
</comment>
<proteinExistence type="inferred from homology"/>
<sequence>MKTQSTNSKKPVIGVFDSGVGGLTVVRELKRILPNIPLIYFGDTARTPYGTKAAQTIQQFAKEDTEFLLEAGANIIVIACHSAASTATGFLKETFDCPIFEVVTPSVKEAVRVTKNKRIGVIGTRATIESRIYEREIKKISEDYVIIAKPCPLIVPLVEEGWFDRRETKMIVKKYLHPLKLRCVDTLVLGCTHYPMLKDIIQEKIGKRTNIVDPSEEVARLVYNHVKANFDLKDTIPEKKDVFYFSDLGPVTQEVIKRFIKEPIEVKKA</sequence>
<evidence type="ECO:0000313" key="9">
    <source>
        <dbReference type="Proteomes" id="UP000093080"/>
    </source>
</evidence>
<dbReference type="RefSeq" id="WP_067615706.1">
    <property type="nucleotide sequence ID" value="NZ_MAGO01000001.1"/>
</dbReference>
<feature type="active site" description="Proton donor/acceptor" evidence="7">
    <location>
        <position position="80"/>
    </location>
</feature>
<comment type="caution">
    <text evidence="8">The sequence shown here is derived from an EMBL/GenBank/DDBJ whole genome shotgun (WGS) entry which is preliminary data.</text>
</comment>
<dbReference type="Proteomes" id="UP000093080">
    <property type="component" value="Unassembled WGS sequence"/>
</dbReference>
<evidence type="ECO:0000256" key="4">
    <source>
        <dbReference type="ARBA" id="ARBA00022984"/>
    </source>
</evidence>
<dbReference type="EMBL" id="MAGO01000001">
    <property type="protein sequence ID" value="OCC16493.1"/>
    <property type="molecule type" value="Genomic_DNA"/>
</dbReference>
<dbReference type="EC" id="5.1.1.3" evidence="2 7"/>
<dbReference type="InterPro" id="IPR033134">
    <property type="entry name" value="Asp/Glu_racemase_AS_2"/>
</dbReference>
<accession>A0A1B9F9D2</accession>
<evidence type="ECO:0000256" key="3">
    <source>
        <dbReference type="ARBA" id="ARBA00022960"/>
    </source>
</evidence>
<dbReference type="GO" id="GO:0008360">
    <property type="term" value="P:regulation of cell shape"/>
    <property type="evidence" value="ECO:0007669"/>
    <property type="project" value="UniProtKB-KW"/>
</dbReference>
<evidence type="ECO:0000256" key="2">
    <source>
        <dbReference type="ARBA" id="ARBA00013090"/>
    </source>
</evidence>
<evidence type="ECO:0000256" key="6">
    <source>
        <dbReference type="ARBA" id="ARBA00023316"/>
    </source>
</evidence>
<dbReference type="GO" id="GO:0009252">
    <property type="term" value="P:peptidoglycan biosynthetic process"/>
    <property type="evidence" value="ECO:0007669"/>
    <property type="project" value="UniProtKB-UniRule"/>
</dbReference>
<dbReference type="InterPro" id="IPR015942">
    <property type="entry name" value="Asp/Glu/hydantoin_racemase"/>
</dbReference>
<dbReference type="FunFam" id="3.40.50.1860:FF:000001">
    <property type="entry name" value="Glutamate racemase"/>
    <property type="match status" value="1"/>
</dbReference>
<comment type="function">
    <text evidence="7">Provides the (R)-glutamate required for cell wall biosynthesis.</text>
</comment>
<dbReference type="InterPro" id="IPR001920">
    <property type="entry name" value="Asp/Glu_race"/>
</dbReference>
<dbReference type="NCBIfam" id="TIGR00067">
    <property type="entry name" value="glut_race"/>
    <property type="match status" value="1"/>
</dbReference>
<dbReference type="InterPro" id="IPR004391">
    <property type="entry name" value="Glu_race"/>
</dbReference>
<evidence type="ECO:0000313" key="8">
    <source>
        <dbReference type="EMBL" id="OCC16493.1"/>
    </source>
</evidence>
<dbReference type="GO" id="GO:0071555">
    <property type="term" value="P:cell wall organization"/>
    <property type="evidence" value="ECO:0007669"/>
    <property type="project" value="UniProtKB-KW"/>
</dbReference>
<name>A0A1B9F9D2_9BACT</name>
<dbReference type="PROSITE" id="PS00924">
    <property type="entry name" value="ASP_GLU_RACEMASE_2"/>
    <property type="match status" value="1"/>
</dbReference>
<feature type="binding site" evidence="7">
    <location>
        <begin position="17"/>
        <end position="18"/>
    </location>
    <ligand>
        <name>substrate</name>
    </ligand>
</feature>
<dbReference type="Pfam" id="PF01177">
    <property type="entry name" value="Asp_Glu_race"/>
    <property type="match status" value="1"/>
</dbReference>
<dbReference type="GO" id="GO:0008881">
    <property type="term" value="F:glutamate racemase activity"/>
    <property type="evidence" value="ECO:0007669"/>
    <property type="project" value="UniProtKB-UniRule"/>
</dbReference>
<dbReference type="SUPFAM" id="SSF53681">
    <property type="entry name" value="Aspartate/glutamate racemase"/>
    <property type="match status" value="2"/>
</dbReference>
<dbReference type="AlphaFoldDB" id="A0A1B9F9D2"/>
<organism evidence="8 9">
    <name type="scientific">Dissulfuribacter thermophilus</name>
    <dbReference type="NCBI Taxonomy" id="1156395"/>
    <lineage>
        <taxon>Bacteria</taxon>
        <taxon>Pseudomonadati</taxon>
        <taxon>Thermodesulfobacteriota</taxon>
        <taxon>Dissulfuribacteria</taxon>
        <taxon>Dissulfuribacterales</taxon>
        <taxon>Dissulfuribacteraceae</taxon>
        <taxon>Dissulfuribacter</taxon>
    </lineage>
</organism>
<keyword evidence="4 7" id="KW-0573">Peptidoglycan synthesis</keyword>
<gene>
    <name evidence="7" type="primary">murI</name>
    <name evidence="8" type="ORF">DBT_0310</name>
</gene>
<dbReference type="PANTHER" id="PTHR21198">
    <property type="entry name" value="GLUTAMATE RACEMASE"/>
    <property type="match status" value="1"/>
</dbReference>
<dbReference type="OrthoDB" id="9801055at2"/>
<dbReference type="PATRIC" id="fig|1156395.6.peg.314"/>
<evidence type="ECO:0000256" key="7">
    <source>
        <dbReference type="HAMAP-Rule" id="MF_00258"/>
    </source>
</evidence>
<dbReference type="Gene3D" id="3.40.50.1860">
    <property type="match status" value="2"/>
</dbReference>
<evidence type="ECO:0000256" key="5">
    <source>
        <dbReference type="ARBA" id="ARBA00023235"/>
    </source>
</evidence>
<keyword evidence="9" id="KW-1185">Reference proteome</keyword>
<dbReference type="HAMAP" id="MF_00258">
    <property type="entry name" value="Glu_racemase"/>
    <property type="match status" value="1"/>
</dbReference>
<dbReference type="PANTHER" id="PTHR21198:SF2">
    <property type="entry name" value="GLUTAMATE RACEMASE"/>
    <property type="match status" value="1"/>
</dbReference>
<feature type="binding site" evidence="7">
    <location>
        <begin position="49"/>
        <end position="50"/>
    </location>
    <ligand>
        <name>substrate</name>
    </ligand>
</feature>
<feature type="active site" description="Proton donor/acceptor" evidence="7">
    <location>
        <position position="191"/>
    </location>
</feature>